<accession>A0ABY2WGW0</accession>
<evidence type="ECO:0000259" key="2">
    <source>
        <dbReference type="Pfam" id="PF13472"/>
    </source>
</evidence>
<dbReference type="Pfam" id="PF13472">
    <property type="entry name" value="Lipase_GDSL_2"/>
    <property type="match status" value="1"/>
</dbReference>
<evidence type="ECO:0000313" key="4">
    <source>
        <dbReference type="Proteomes" id="UP000751614"/>
    </source>
</evidence>
<feature type="chain" id="PRO_5046171244" evidence="1">
    <location>
        <begin position="25"/>
        <end position="227"/>
    </location>
</feature>
<feature type="signal peptide" evidence="1">
    <location>
        <begin position="1"/>
        <end position="24"/>
    </location>
</feature>
<dbReference type="SUPFAM" id="SSF52266">
    <property type="entry name" value="SGNH hydrolase"/>
    <property type="match status" value="1"/>
</dbReference>
<evidence type="ECO:0000313" key="3">
    <source>
        <dbReference type="EMBL" id="TMU50798.1"/>
    </source>
</evidence>
<keyword evidence="1" id="KW-0732">Signal</keyword>
<comment type="caution">
    <text evidence="3">The sequence shown here is derived from an EMBL/GenBank/DDBJ whole genome shotgun (WGS) entry which is preliminary data.</text>
</comment>
<name>A0ABY2WGW0_9FLAO</name>
<reference evidence="3 4" key="1">
    <citation type="submission" date="2019-05" db="EMBL/GenBank/DDBJ databases">
        <title>Flagellimonas sp. AsT0115, sp. nov., isolated from a marine red algae, Asparagopsis taxiformis.</title>
        <authorList>
            <person name="Kim J."/>
            <person name="Jeong S.E."/>
            <person name="Jeon C.O."/>
        </authorList>
    </citation>
    <scope>NUCLEOTIDE SEQUENCE [LARGE SCALE GENOMIC DNA]</scope>
    <source>
        <strain evidence="3 4">AsT0115</strain>
    </source>
</reference>
<protein>
    <submittedName>
        <fullName evidence="3">SGNH/GDSL hydrolase family protein</fullName>
    </submittedName>
</protein>
<gene>
    <name evidence="3" type="ORF">FGG15_18555</name>
</gene>
<dbReference type="GO" id="GO:0016787">
    <property type="term" value="F:hydrolase activity"/>
    <property type="evidence" value="ECO:0007669"/>
    <property type="project" value="UniProtKB-KW"/>
</dbReference>
<dbReference type="EMBL" id="VCNI01000004">
    <property type="protein sequence ID" value="TMU50798.1"/>
    <property type="molecule type" value="Genomic_DNA"/>
</dbReference>
<dbReference type="Gene3D" id="3.40.50.1110">
    <property type="entry name" value="SGNH hydrolase"/>
    <property type="match status" value="1"/>
</dbReference>
<organism evidence="3 4">
    <name type="scientific">Flagellimonas algicola</name>
    <dbReference type="NCBI Taxonomy" id="2583815"/>
    <lineage>
        <taxon>Bacteria</taxon>
        <taxon>Pseudomonadati</taxon>
        <taxon>Bacteroidota</taxon>
        <taxon>Flavobacteriia</taxon>
        <taxon>Flavobacteriales</taxon>
        <taxon>Flavobacteriaceae</taxon>
        <taxon>Flagellimonas</taxon>
    </lineage>
</organism>
<dbReference type="Proteomes" id="UP000751614">
    <property type="component" value="Unassembled WGS sequence"/>
</dbReference>
<dbReference type="RefSeq" id="WP_138839153.1">
    <property type="nucleotide sequence ID" value="NZ_VCNI01000004.1"/>
</dbReference>
<keyword evidence="3" id="KW-0378">Hydrolase</keyword>
<dbReference type="InterPro" id="IPR036514">
    <property type="entry name" value="SGNH_hydro_sf"/>
</dbReference>
<feature type="domain" description="SGNH hydrolase-type esterase" evidence="2">
    <location>
        <begin position="34"/>
        <end position="213"/>
    </location>
</feature>
<dbReference type="InterPro" id="IPR013830">
    <property type="entry name" value="SGNH_hydro"/>
</dbReference>
<sequence>MLHIHNRTHRFLILLALGFSLCGAAQNDSITFLALGDSYTEGTSELRVNSWPFQLSSQLRKKKIPIKDPKVIALVGWTTSDLLEAVASENPKPNYDLVSLCIGVNNQFRGQSFEKFQQEFSELLEKSIRLAKGNPKNVIVLSIPDYSVTPYARFKDTPKIVKELEAYNRYIEKEANARNTSFIEITKISRNARVNPDMLTQDSLHPSKKMYKAWVKKISKEFKFQKP</sequence>
<keyword evidence="4" id="KW-1185">Reference proteome</keyword>
<dbReference type="CDD" id="cd01832">
    <property type="entry name" value="SGNH_hydrolase_like_1"/>
    <property type="match status" value="1"/>
</dbReference>
<proteinExistence type="predicted"/>
<evidence type="ECO:0000256" key="1">
    <source>
        <dbReference type="SAM" id="SignalP"/>
    </source>
</evidence>